<dbReference type="SMART" id="SM00980">
    <property type="entry name" value="THAP"/>
    <property type="match status" value="1"/>
</dbReference>
<keyword evidence="2" id="KW-0479">Metal-binding</keyword>
<evidence type="ECO:0000313" key="9">
    <source>
        <dbReference type="EMBL" id="CAI6361141.1"/>
    </source>
</evidence>
<evidence type="ECO:0000313" key="8">
    <source>
        <dbReference type="EMBL" id="CAI6347146.1"/>
    </source>
</evidence>
<keyword evidence="10" id="KW-1185">Reference proteome</keyword>
<organism evidence="9 10">
    <name type="scientific">Macrosiphum euphorbiae</name>
    <name type="common">potato aphid</name>
    <dbReference type="NCBI Taxonomy" id="13131"/>
    <lineage>
        <taxon>Eukaryota</taxon>
        <taxon>Metazoa</taxon>
        <taxon>Ecdysozoa</taxon>
        <taxon>Arthropoda</taxon>
        <taxon>Hexapoda</taxon>
        <taxon>Insecta</taxon>
        <taxon>Pterygota</taxon>
        <taxon>Neoptera</taxon>
        <taxon>Paraneoptera</taxon>
        <taxon>Hemiptera</taxon>
        <taxon>Sternorrhyncha</taxon>
        <taxon>Aphidomorpha</taxon>
        <taxon>Aphidoidea</taxon>
        <taxon>Aphididae</taxon>
        <taxon>Macrosiphini</taxon>
        <taxon>Macrosiphum</taxon>
    </lineage>
</organism>
<gene>
    <name evidence="9" type="ORF">MEUPH1_LOCUS16354</name>
    <name evidence="8" type="ORF">MEUPH1_LOCUS3965</name>
</gene>
<dbReference type="InterPro" id="IPR006612">
    <property type="entry name" value="THAP_Znf"/>
</dbReference>
<protein>
    <recommendedName>
        <fullName evidence="7">THAP-type domain-containing protein</fullName>
    </recommendedName>
</protein>
<dbReference type="AlphaFoldDB" id="A0AAV0WZB6"/>
<evidence type="ECO:0000256" key="1">
    <source>
        <dbReference type="ARBA" id="ARBA00001968"/>
    </source>
</evidence>
<keyword evidence="4" id="KW-0862">Zinc</keyword>
<dbReference type="SUPFAM" id="SSF57716">
    <property type="entry name" value="Glucocorticoid receptor-like (DNA-binding domain)"/>
    <property type="match status" value="1"/>
</dbReference>
<evidence type="ECO:0000313" key="10">
    <source>
        <dbReference type="Proteomes" id="UP001160148"/>
    </source>
</evidence>
<dbReference type="EMBL" id="CARXXK010000003">
    <property type="protein sequence ID" value="CAI6361141.1"/>
    <property type="molecule type" value="Genomic_DNA"/>
</dbReference>
<comment type="cofactor">
    <cofactor evidence="1">
        <name>a divalent metal cation</name>
        <dbReference type="ChEBI" id="CHEBI:60240"/>
    </cofactor>
</comment>
<proteinExistence type="predicted"/>
<feature type="domain" description="THAP-type" evidence="7">
    <location>
        <begin position="1"/>
        <end position="90"/>
    </location>
</feature>
<evidence type="ECO:0000256" key="5">
    <source>
        <dbReference type="ARBA" id="ARBA00023125"/>
    </source>
</evidence>
<dbReference type="PANTHER" id="PTHR23080:SF143">
    <property type="entry name" value="SI:DKEY-56D12.4"/>
    <property type="match status" value="1"/>
</dbReference>
<comment type="caution">
    <text evidence="9">The sequence shown here is derived from an EMBL/GenBank/DDBJ whole genome shotgun (WGS) entry which is preliminary data.</text>
</comment>
<evidence type="ECO:0000256" key="4">
    <source>
        <dbReference type="ARBA" id="ARBA00022833"/>
    </source>
</evidence>
<dbReference type="PROSITE" id="PS50950">
    <property type="entry name" value="ZF_THAP"/>
    <property type="match status" value="1"/>
</dbReference>
<sequence>MSGTTKSKNSCCVVNCSNSYKNTNNITFYRFPNRDYEKETKEKWIKAINRIIENGKPWRPSVHSVVCSAHFINNKRSLDPRSPSYIPSIFPEVYKKKTINVLQNIARYERSINRQNQTMEFQEINNQIIPSTSSTELDLNNITSINISTQVAFEVPEENFIFYCVYEGNNNVGTQASVNLNLNFTKPKSAEKSCGVDSSNTSSCLSCLSFHGYNSIQSENALKDITGVTFKIFNFLLSLLPQTNRTIISTEDTLLIMLMKVKLGLTYSALSTFFSVHRTTISRVFSECLLILSHKTNNLIFWPSKTTIVDTLPEVFKKHYPHCRCIIDCTEIRVEQPQTVQQRVCLYSRYKGGYTIKVLVAITPNGMVSFLSKAYGGRSSDSFITNDSGFLNKLEPGDQVLADKGFPGIQPGVEGQNSILVMPPMLHNGRFSEEEVIKTYNVASVRIHIERFFARLKSFNVLNKITTDLLQYIDNLLLICCVLVNLSSPIIKQ</sequence>
<dbReference type="Proteomes" id="UP001160148">
    <property type="component" value="Unassembled WGS sequence"/>
</dbReference>
<dbReference type="Pfam" id="PF13359">
    <property type="entry name" value="DDE_Tnp_4"/>
    <property type="match status" value="1"/>
</dbReference>
<keyword evidence="5 6" id="KW-0238">DNA-binding</keyword>
<dbReference type="EMBL" id="CARXXK010000001">
    <property type="protein sequence ID" value="CAI6347146.1"/>
    <property type="molecule type" value="Genomic_DNA"/>
</dbReference>
<dbReference type="InterPro" id="IPR027806">
    <property type="entry name" value="HARBI1_dom"/>
</dbReference>
<name>A0AAV0WZB6_9HEMI</name>
<dbReference type="GO" id="GO:0008270">
    <property type="term" value="F:zinc ion binding"/>
    <property type="evidence" value="ECO:0007669"/>
    <property type="project" value="UniProtKB-KW"/>
</dbReference>
<dbReference type="GO" id="GO:0003677">
    <property type="term" value="F:DNA binding"/>
    <property type="evidence" value="ECO:0007669"/>
    <property type="project" value="UniProtKB-UniRule"/>
</dbReference>
<dbReference type="Pfam" id="PF05485">
    <property type="entry name" value="THAP"/>
    <property type="match status" value="1"/>
</dbReference>
<accession>A0AAV0WZB6</accession>
<evidence type="ECO:0000256" key="3">
    <source>
        <dbReference type="ARBA" id="ARBA00022771"/>
    </source>
</evidence>
<reference evidence="9 10" key="1">
    <citation type="submission" date="2023-01" db="EMBL/GenBank/DDBJ databases">
        <authorList>
            <person name="Whitehead M."/>
        </authorList>
    </citation>
    <scope>NUCLEOTIDE SEQUENCE [LARGE SCALE GENOMIC DNA]</scope>
</reference>
<keyword evidence="3 6" id="KW-0863">Zinc-finger</keyword>
<evidence type="ECO:0000256" key="6">
    <source>
        <dbReference type="PROSITE-ProRule" id="PRU00309"/>
    </source>
</evidence>
<evidence type="ECO:0000256" key="2">
    <source>
        <dbReference type="ARBA" id="ARBA00022723"/>
    </source>
</evidence>
<evidence type="ECO:0000259" key="7">
    <source>
        <dbReference type="PROSITE" id="PS50950"/>
    </source>
</evidence>
<dbReference type="InterPro" id="IPR027805">
    <property type="entry name" value="Transposase_HTH_dom"/>
</dbReference>
<dbReference type="Pfam" id="PF13613">
    <property type="entry name" value="HTH_Tnp_4"/>
    <property type="match status" value="1"/>
</dbReference>
<dbReference type="PANTHER" id="PTHR23080">
    <property type="entry name" value="THAP DOMAIN PROTEIN"/>
    <property type="match status" value="1"/>
</dbReference>